<name>A0A9P8AKH2_9ASCO</name>
<dbReference type="AlphaFoldDB" id="A0A9P8AKH2"/>
<dbReference type="SUPFAM" id="SSF53187">
    <property type="entry name" value="Zn-dependent exopeptidases"/>
    <property type="match status" value="1"/>
</dbReference>
<feature type="domain" description="Peptidase M28" evidence="9">
    <location>
        <begin position="238"/>
        <end position="442"/>
    </location>
</feature>
<dbReference type="Pfam" id="PF04389">
    <property type="entry name" value="Peptidase_M28"/>
    <property type="match status" value="1"/>
</dbReference>
<comment type="cofactor">
    <cofactor evidence="1">
        <name>Zn(2+)</name>
        <dbReference type="ChEBI" id="CHEBI:29105"/>
    </cofactor>
</comment>
<keyword evidence="6 7" id="KW-0862">Zinc</keyword>
<evidence type="ECO:0000313" key="10">
    <source>
        <dbReference type="EMBL" id="KAG7195886.1"/>
    </source>
</evidence>
<evidence type="ECO:0000256" key="6">
    <source>
        <dbReference type="ARBA" id="ARBA00022833"/>
    </source>
</evidence>
<dbReference type="InterPro" id="IPR046450">
    <property type="entry name" value="PA_dom_sf"/>
</dbReference>
<keyword evidence="3 7" id="KW-0645">Protease</keyword>
<dbReference type="InterPro" id="IPR007484">
    <property type="entry name" value="Peptidase_M28"/>
</dbReference>
<dbReference type="OrthoDB" id="10013407at2759"/>
<accession>A0A9P8AKH2</accession>
<evidence type="ECO:0000256" key="1">
    <source>
        <dbReference type="ARBA" id="ARBA00001947"/>
    </source>
</evidence>
<gene>
    <name evidence="10" type="ORF">KQ657_002271</name>
</gene>
<organism evidence="10 11">
    <name type="scientific">Scheffersomyces spartinae</name>
    <dbReference type="NCBI Taxonomy" id="45513"/>
    <lineage>
        <taxon>Eukaryota</taxon>
        <taxon>Fungi</taxon>
        <taxon>Dikarya</taxon>
        <taxon>Ascomycota</taxon>
        <taxon>Saccharomycotina</taxon>
        <taxon>Pichiomycetes</taxon>
        <taxon>Debaryomycetaceae</taxon>
        <taxon>Scheffersomyces</taxon>
    </lineage>
</organism>
<dbReference type="GO" id="GO:0008235">
    <property type="term" value="F:metalloexopeptidase activity"/>
    <property type="evidence" value="ECO:0007669"/>
    <property type="project" value="InterPro"/>
</dbReference>
<dbReference type="PANTHER" id="PTHR12147:SF26">
    <property type="entry name" value="PEPTIDASE M28 DOMAIN-CONTAINING PROTEIN"/>
    <property type="match status" value="1"/>
</dbReference>
<evidence type="ECO:0000259" key="8">
    <source>
        <dbReference type="Pfam" id="PF02225"/>
    </source>
</evidence>
<dbReference type="GO" id="GO:0006508">
    <property type="term" value="P:proteolysis"/>
    <property type="evidence" value="ECO:0007669"/>
    <property type="project" value="UniProtKB-KW"/>
</dbReference>
<protein>
    <recommendedName>
        <fullName evidence="7">Peptide hydrolase</fullName>
        <ecNumber evidence="7">3.4.-.-</ecNumber>
    </recommendedName>
</protein>
<dbReference type="EMBL" id="JAHMUF010000002">
    <property type="protein sequence ID" value="KAG7195886.1"/>
    <property type="molecule type" value="Genomic_DNA"/>
</dbReference>
<dbReference type="InterPro" id="IPR045175">
    <property type="entry name" value="M28_fam"/>
</dbReference>
<evidence type="ECO:0000259" key="9">
    <source>
        <dbReference type="Pfam" id="PF04389"/>
    </source>
</evidence>
<sequence length="466" mass="51231">MTTLAISAIVSLVEDTKPEVRGCRLEKRVVKQELIDEAVSLMNYVSKSYNGSDTSITRSIRTPGFDATYHYVAQELNKLSEFYDVFTQLFMVPKWQANSHLITINNMDFLNSTVIEGSPGGETHGNVNVALNYGCFPKDYFLFGKIFIVKKGQCSYLDKIQAASEASVSGLLIYDDSSDTNPHIQLKGRFGTQVHVTIPAFGISANDARNLIEKSKKKKNPYIRTQLNSTTSYLKFGNIIATSKSGNQSNIVMAGATMDSSNGSKGVNDNGSGVISLLNIAKYLTSFELHNAVKLSWWGGGNHRAFGSVNYEWAGGNDIDKVQVYLDLNTLASPNYGYLIPNYSPLTKDFSKYFSAKGIPYKEVDFGFDSKIFINDLWVFSDLGIPSGSANAGKLHLKDGDAVQKFGGVVNTPYDLCNGLSCDDISNLNLDVWFNMTKAYAYLIGAYSNSIENVPKIPIKSGKILN</sequence>
<comment type="similarity">
    <text evidence="2">Belongs to the peptidase M28 family. M28B subfamily.</text>
</comment>
<proteinExistence type="inferred from homology"/>
<reference evidence="10" key="1">
    <citation type="submission" date="2021-03" db="EMBL/GenBank/DDBJ databases">
        <authorList>
            <person name="Palmer J.M."/>
        </authorList>
    </citation>
    <scope>NUCLEOTIDE SEQUENCE</scope>
    <source>
        <strain evidence="10">ARV_011</strain>
    </source>
</reference>
<dbReference type="GO" id="GO:0046872">
    <property type="term" value="F:metal ion binding"/>
    <property type="evidence" value="ECO:0007669"/>
    <property type="project" value="UniProtKB-KW"/>
</dbReference>
<dbReference type="SUPFAM" id="SSF52025">
    <property type="entry name" value="PA domain"/>
    <property type="match status" value="1"/>
</dbReference>
<comment type="caution">
    <text evidence="10">The sequence shown here is derived from an EMBL/GenBank/DDBJ whole genome shotgun (WGS) entry which is preliminary data.</text>
</comment>
<dbReference type="PANTHER" id="PTHR12147">
    <property type="entry name" value="METALLOPEPTIDASE M28 FAMILY MEMBER"/>
    <property type="match status" value="1"/>
</dbReference>
<keyword evidence="5 7" id="KW-0378">Hydrolase</keyword>
<evidence type="ECO:0000256" key="2">
    <source>
        <dbReference type="ARBA" id="ARBA00005634"/>
    </source>
</evidence>
<evidence type="ECO:0000256" key="4">
    <source>
        <dbReference type="ARBA" id="ARBA00022723"/>
    </source>
</evidence>
<dbReference type="EC" id="3.4.-.-" evidence="7"/>
<evidence type="ECO:0000313" key="11">
    <source>
        <dbReference type="Proteomes" id="UP000790833"/>
    </source>
</evidence>
<dbReference type="GeneID" id="66115645"/>
<dbReference type="Gene3D" id="3.40.630.10">
    <property type="entry name" value="Zn peptidases"/>
    <property type="match status" value="1"/>
</dbReference>
<evidence type="ECO:0000256" key="7">
    <source>
        <dbReference type="RuleBase" id="RU361240"/>
    </source>
</evidence>
<keyword evidence="4 7" id="KW-0479">Metal-binding</keyword>
<keyword evidence="11" id="KW-1185">Reference proteome</keyword>
<feature type="domain" description="PA" evidence="8">
    <location>
        <begin position="132"/>
        <end position="210"/>
    </location>
</feature>
<dbReference type="InterPro" id="IPR003137">
    <property type="entry name" value="PA_domain"/>
</dbReference>
<dbReference type="RefSeq" id="XP_043051431.1">
    <property type="nucleotide sequence ID" value="XM_043193043.1"/>
</dbReference>
<evidence type="ECO:0000256" key="3">
    <source>
        <dbReference type="ARBA" id="ARBA00022670"/>
    </source>
</evidence>
<dbReference type="Proteomes" id="UP000790833">
    <property type="component" value="Unassembled WGS sequence"/>
</dbReference>
<evidence type="ECO:0000256" key="5">
    <source>
        <dbReference type="ARBA" id="ARBA00022801"/>
    </source>
</evidence>
<dbReference type="Pfam" id="PF02225">
    <property type="entry name" value="PA"/>
    <property type="match status" value="1"/>
</dbReference>
<dbReference type="Gene3D" id="3.50.30.30">
    <property type="match status" value="1"/>
</dbReference>